<dbReference type="InterPro" id="IPR038717">
    <property type="entry name" value="Tc1-like_DDE_dom"/>
</dbReference>
<evidence type="ECO:0000313" key="2">
    <source>
        <dbReference type="EMBL" id="CAG8833359.1"/>
    </source>
</evidence>
<dbReference type="PANTHER" id="PTHR46564">
    <property type="entry name" value="TRANSPOSASE"/>
    <property type="match status" value="1"/>
</dbReference>
<protein>
    <submittedName>
        <fullName evidence="2">16413_t:CDS:1</fullName>
    </submittedName>
</protein>
<sequence length="130" mass="15341">LSKPAKERNEIDRRNFVLEMSQYMANQLAFSNELAYDRRTLSCHYAYSIQKGSMNTQYYENFIENVLRFSVLVLDNTSIHRGTHLYNLYQEKGIKLEFLPPYSPNYNPWAESIEDPLDVLDLIVRQLAQI</sequence>
<gene>
    <name evidence="2" type="ORF">GMARGA_LOCUS31516</name>
</gene>
<evidence type="ECO:0000313" key="3">
    <source>
        <dbReference type="Proteomes" id="UP000789901"/>
    </source>
</evidence>
<keyword evidence="3" id="KW-1185">Reference proteome</keyword>
<feature type="non-terminal residue" evidence="2">
    <location>
        <position position="1"/>
    </location>
</feature>
<accession>A0ABN7WJC7</accession>
<proteinExistence type="predicted"/>
<dbReference type="Gene3D" id="3.30.420.10">
    <property type="entry name" value="Ribonuclease H-like superfamily/Ribonuclease H"/>
    <property type="match status" value="1"/>
</dbReference>
<evidence type="ECO:0000259" key="1">
    <source>
        <dbReference type="Pfam" id="PF13358"/>
    </source>
</evidence>
<dbReference type="PANTHER" id="PTHR46564:SF1">
    <property type="entry name" value="TRANSPOSASE"/>
    <property type="match status" value="1"/>
</dbReference>
<dbReference type="EMBL" id="CAJVQB010047192">
    <property type="protein sequence ID" value="CAG8833359.1"/>
    <property type="molecule type" value="Genomic_DNA"/>
</dbReference>
<dbReference type="SUPFAM" id="SSF53098">
    <property type="entry name" value="Ribonuclease H-like"/>
    <property type="match status" value="1"/>
</dbReference>
<reference evidence="2 3" key="1">
    <citation type="submission" date="2021-06" db="EMBL/GenBank/DDBJ databases">
        <authorList>
            <person name="Kallberg Y."/>
            <person name="Tangrot J."/>
            <person name="Rosling A."/>
        </authorList>
    </citation>
    <scope>NUCLEOTIDE SEQUENCE [LARGE SCALE GENOMIC DNA]</scope>
    <source>
        <strain evidence="2 3">120-4 pot B 10/14</strain>
    </source>
</reference>
<name>A0ABN7WJC7_GIGMA</name>
<dbReference type="InterPro" id="IPR012337">
    <property type="entry name" value="RNaseH-like_sf"/>
</dbReference>
<feature type="domain" description="Tc1-like transposase DDE" evidence="1">
    <location>
        <begin position="58"/>
        <end position="108"/>
    </location>
</feature>
<dbReference type="Pfam" id="PF13358">
    <property type="entry name" value="DDE_3"/>
    <property type="match status" value="1"/>
</dbReference>
<dbReference type="InterPro" id="IPR036397">
    <property type="entry name" value="RNaseH_sf"/>
</dbReference>
<dbReference type="Proteomes" id="UP000789901">
    <property type="component" value="Unassembled WGS sequence"/>
</dbReference>
<organism evidence="2 3">
    <name type="scientific">Gigaspora margarita</name>
    <dbReference type="NCBI Taxonomy" id="4874"/>
    <lineage>
        <taxon>Eukaryota</taxon>
        <taxon>Fungi</taxon>
        <taxon>Fungi incertae sedis</taxon>
        <taxon>Mucoromycota</taxon>
        <taxon>Glomeromycotina</taxon>
        <taxon>Glomeromycetes</taxon>
        <taxon>Diversisporales</taxon>
        <taxon>Gigasporaceae</taxon>
        <taxon>Gigaspora</taxon>
    </lineage>
</organism>
<comment type="caution">
    <text evidence="2">The sequence shown here is derived from an EMBL/GenBank/DDBJ whole genome shotgun (WGS) entry which is preliminary data.</text>
</comment>